<dbReference type="PANTHER" id="PTHR10587:SF133">
    <property type="entry name" value="CHITIN DEACETYLASE 1-RELATED"/>
    <property type="match status" value="1"/>
</dbReference>
<sequence length="786" mass="87042">MRQDLGRMSIPPVEYLPSPPRTMGMAARAPPPSPYGSLTRSSNAQHRFFAIGSCYHCSQSPSTRPSPSAPVPVPSHTPPHHRATCIHAVMILARMQYLLRCNRYRRLCHQSSQELPNLSVRVPVVRGVVCVDPSLRSPLIAQNVVSPSQMPVVNNYLPRAPQSFARARPMALGVDIEALSPITLHPAHANSPLVGPMTTKNDLTTTTTTTFSVYADVCYPATVKSEPQHGLLTRGSSELERVTEDEELEEEQGQEDESDEIEDEPEEASGKRRKRGWKQTALKKKHSVGRTSSGESKRSCAGGRKSCCVVGRRLHERRTSWSNAGWNFRDVRPVAHITPPTIEEHDSANLSATRASAGRRLFRPHTNARTQHPIRAHPASHYLSPCFLNNTPLHPRYRQPPSMSVTCFIVKLFKKLLGVKNPVAGHANGVEHVVDGHANGLEYVVDGRDLVKLGYAPTLVEGLMSIPPISHITSGMPTGTTYVVSHTDTPGAKPTAPAGAPALPQFTFVASEWPAMDKTPPTDSPEVQAWMKELEGHDIPDTFLTCPLPSMEPTHATLLLLLMLRSVFTWGVSFDDGPSPYTQKLLNYMDAMNLKATFFVVGSRALEYPNLLIEEYMAGHEISVHTWAHPPLTSRTTAQIVAELGWSRLVIQKVLGITPTLVPIQWTRTPSFTFDTNDWKLASGAVTGPQQMETFQTILSGASNMDNGFIVLAHDLYEITVDLAVGDRFPPRSTYHRTDCPYKNRELNRRASFRLLRRYLRAVSDPASLSSRVPNTPYGLRRNRES</sequence>
<dbReference type="GO" id="GO:0004099">
    <property type="term" value="F:chitin deacetylase activity"/>
    <property type="evidence" value="ECO:0007669"/>
    <property type="project" value="UniProtKB-EC"/>
</dbReference>
<evidence type="ECO:0000313" key="18">
    <source>
        <dbReference type="EMBL" id="KAH8071515.1"/>
    </source>
</evidence>
<dbReference type="Pfam" id="PF01522">
    <property type="entry name" value="Polysacc_deac_1"/>
    <property type="match status" value="1"/>
</dbReference>
<dbReference type="EC" id="3.5.1.41" evidence="14"/>
<evidence type="ECO:0000313" key="19">
    <source>
        <dbReference type="Proteomes" id="UP000813824"/>
    </source>
</evidence>
<feature type="compositionally biased region" description="Acidic residues" evidence="16">
    <location>
        <begin position="243"/>
        <end position="267"/>
    </location>
</feature>
<dbReference type="AlphaFoldDB" id="A0A8K0UCD2"/>
<dbReference type="GO" id="GO:0098552">
    <property type="term" value="C:side of membrane"/>
    <property type="evidence" value="ECO:0007669"/>
    <property type="project" value="UniProtKB-KW"/>
</dbReference>
<comment type="caution">
    <text evidence="18">The sequence shown here is derived from an EMBL/GenBank/DDBJ whole genome shotgun (WGS) entry which is preliminary data.</text>
</comment>
<keyword evidence="7" id="KW-0146">Chitin degradation</keyword>
<keyword evidence="4" id="KW-0325">Glycoprotein</keyword>
<name>A0A8K0UCD2_9AGAR</name>
<evidence type="ECO:0000256" key="4">
    <source>
        <dbReference type="ARBA" id="ARBA00022622"/>
    </source>
</evidence>
<keyword evidence="3" id="KW-1003">Cell membrane</keyword>
<keyword evidence="19" id="KW-1185">Reference proteome</keyword>
<evidence type="ECO:0000256" key="7">
    <source>
        <dbReference type="ARBA" id="ARBA00023024"/>
    </source>
</evidence>
<protein>
    <recommendedName>
        <fullName evidence="14">chitin deacetylase</fullName>
        <ecNumber evidence="14">3.5.1.41</ecNumber>
    </recommendedName>
</protein>
<dbReference type="GO" id="GO:0006032">
    <property type="term" value="P:chitin catabolic process"/>
    <property type="evidence" value="ECO:0007669"/>
    <property type="project" value="UniProtKB-KW"/>
</dbReference>
<evidence type="ECO:0000256" key="14">
    <source>
        <dbReference type="ARBA" id="ARBA00024056"/>
    </source>
</evidence>
<accession>A0A8K0UCD2</accession>
<dbReference type="InterPro" id="IPR011330">
    <property type="entry name" value="Glyco_hydro/deAcase_b/a-brl"/>
</dbReference>
<dbReference type="EMBL" id="JAEVFJ010000080">
    <property type="protein sequence ID" value="KAH8071515.1"/>
    <property type="molecule type" value="Genomic_DNA"/>
</dbReference>
<dbReference type="GO" id="GO:0046872">
    <property type="term" value="F:metal ion binding"/>
    <property type="evidence" value="ECO:0007669"/>
    <property type="project" value="UniProtKB-KW"/>
</dbReference>
<proteinExistence type="predicted"/>
<dbReference type="InterPro" id="IPR050248">
    <property type="entry name" value="Polysacc_deacetylase_ArnD"/>
</dbReference>
<evidence type="ECO:0000256" key="16">
    <source>
        <dbReference type="SAM" id="MobiDB-lite"/>
    </source>
</evidence>
<dbReference type="OrthoDB" id="407355at2759"/>
<keyword evidence="4" id="KW-0336">GPI-anchor</keyword>
<dbReference type="GO" id="GO:0009272">
    <property type="term" value="P:fungal-type cell wall biogenesis"/>
    <property type="evidence" value="ECO:0007669"/>
    <property type="project" value="UniProtKB-ARBA"/>
</dbReference>
<evidence type="ECO:0000256" key="6">
    <source>
        <dbReference type="ARBA" id="ARBA00022801"/>
    </source>
</evidence>
<dbReference type="GO" id="GO:0000272">
    <property type="term" value="P:polysaccharide catabolic process"/>
    <property type="evidence" value="ECO:0007669"/>
    <property type="project" value="UniProtKB-KW"/>
</dbReference>
<evidence type="ECO:0000256" key="1">
    <source>
        <dbReference type="ARBA" id="ARBA00001941"/>
    </source>
</evidence>
<evidence type="ECO:0000256" key="9">
    <source>
        <dbReference type="ARBA" id="ARBA00023277"/>
    </source>
</evidence>
<feature type="region of interest" description="Disordered" evidence="16">
    <location>
        <begin position="229"/>
        <end position="303"/>
    </location>
</feature>
<evidence type="ECO:0000256" key="5">
    <source>
        <dbReference type="ARBA" id="ARBA00022723"/>
    </source>
</evidence>
<keyword evidence="8" id="KW-0472">Membrane</keyword>
<feature type="compositionally biased region" description="Basic residues" evidence="16">
    <location>
        <begin position="271"/>
        <end position="288"/>
    </location>
</feature>
<organism evidence="18 19">
    <name type="scientific">Cristinia sonorae</name>
    <dbReference type="NCBI Taxonomy" id="1940300"/>
    <lineage>
        <taxon>Eukaryota</taxon>
        <taxon>Fungi</taxon>
        <taxon>Dikarya</taxon>
        <taxon>Basidiomycota</taxon>
        <taxon>Agaricomycotina</taxon>
        <taxon>Agaricomycetes</taxon>
        <taxon>Agaricomycetidae</taxon>
        <taxon>Agaricales</taxon>
        <taxon>Pleurotineae</taxon>
        <taxon>Stephanosporaceae</taxon>
        <taxon>Cristinia</taxon>
    </lineage>
</organism>
<evidence type="ECO:0000256" key="8">
    <source>
        <dbReference type="ARBA" id="ARBA00023136"/>
    </source>
</evidence>
<gene>
    <name evidence="18" type="ORF">BXZ70DRAFT_1013316</name>
</gene>
<evidence type="ECO:0000256" key="10">
    <source>
        <dbReference type="ARBA" id="ARBA00023285"/>
    </source>
</evidence>
<comment type="subcellular location">
    <subcellularLocation>
        <location evidence="2">Cell membrane</location>
        <topology evidence="2">Lipid-anchor</topology>
        <topology evidence="2">GPI-anchor</topology>
    </subcellularLocation>
</comment>
<reference evidence="18" key="1">
    <citation type="journal article" date="2021" name="New Phytol.">
        <title>Evolutionary innovations through gain and loss of genes in the ectomycorrhizal Boletales.</title>
        <authorList>
            <person name="Wu G."/>
            <person name="Miyauchi S."/>
            <person name="Morin E."/>
            <person name="Kuo A."/>
            <person name="Drula E."/>
            <person name="Varga T."/>
            <person name="Kohler A."/>
            <person name="Feng B."/>
            <person name="Cao Y."/>
            <person name="Lipzen A."/>
            <person name="Daum C."/>
            <person name="Hundley H."/>
            <person name="Pangilinan J."/>
            <person name="Johnson J."/>
            <person name="Barry K."/>
            <person name="LaButti K."/>
            <person name="Ng V."/>
            <person name="Ahrendt S."/>
            <person name="Min B."/>
            <person name="Choi I.G."/>
            <person name="Park H."/>
            <person name="Plett J.M."/>
            <person name="Magnuson J."/>
            <person name="Spatafora J.W."/>
            <person name="Nagy L.G."/>
            <person name="Henrissat B."/>
            <person name="Grigoriev I.V."/>
            <person name="Yang Z.L."/>
            <person name="Xu J."/>
            <person name="Martin F.M."/>
        </authorList>
    </citation>
    <scope>NUCLEOTIDE SEQUENCE</scope>
    <source>
        <strain evidence="18">KKN 215</strain>
    </source>
</reference>
<keyword evidence="11" id="KW-0449">Lipoprotein</keyword>
<dbReference type="Proteomes" id="UP000813824">
    <property type="component" value="Unassembled WGS sequence"/>
</dbReference>
<evidence type="ECO:0000256" key="12">
    <source>
        <dbReference type="ARBA" id="ARBA00023316"/>
    </source>
</evidence>
<comment type="catalytic activity">
    <reaction evidence="15">
        <text>[(1-&gt;4)-N-acetyl-beta-D-glucosaminyl](n) + n H2O = chitosan + n acetate</text>
        <dbReference type="Rhea" id="RHEA:10464"/>
        <dbReference type="Rhea" id="RHEA-COMP:9593"/>
        <dbReference type="Rhea" id="RHEA-COMP:9597"/>
        <dbReference type="ChEBI" id="CHEBI:15377"/>
        <dbReference type="ChEBI" id="CHEBI:17029"/>
        <dbReference type="ChEBI" id="CHEBI:30089"/>
        <dbReference type="ChEBI" id="CHEBI:57704"/>
        <dbReference type="EC" id="3.5.1.41"/>
    </reaction>
    <physiologicalReaction direction="left-to-right" evidence="15">
        <dbReference type="Rhea" id="RHEA:10465"/>
    </physiologicalReaction>
</comment>
<keyword evidence="9" id="KW-0119">Carbohydrate metabolism</keyword>
<dbReference type="Gene3D" id="3.20.20.370">
    <property type="entry name" value="Glycoside hydrolase/deacetylase"/>
    <property type="match status" value="1"/>
</dbReference>
<keyword evidence="5" id="KW-0479">Metal-binding</keyword>
<dbReference type="SUPFAM" id="SSF88713">
    <property type="entry name" value="Glycoside hydrolase/deacetylase"/>
    <property type="match status" value="1"/>
</dbReference>
<evidence type="ECO:0000259" key="17">
    <source>
        <dbReference type="PROSITE" id="PS51677"/>
    </source>
</evidence>
<feature type="region of interest" description="Disordered" evidence="16">
    <location>
        <begin position="1"/>
        <end position="40"/>
    </location>
</feature>
<evidence type="ECO:0000256" key="11">
    <source>
        <dbReference type="ARBA" id="ARBA00023288"/>
    </source>
</evidence>
<keyword evidence="6" id="KW-0378">Hydrolase</keyword>
<keyword evidence="10" id="KW-0170">Cobalt</keyword>
<evidence type="ECO:0000256" key="2">
    <source>
        <dbReference type="ARBA" id="ARBA00004609"/>
    </source>
</evidence>
<keyword evidence="12" id="KW-0961">Cell wall biogenesis/degradation</keyword>
<comment type="cofactor">
    <cofactor evidence="1">
        <name>Co(2+)</name>
        <dbReference type="ChEBI" id="CHEBI:48828"/>
    </cofactor>
</comment>
<dbReference type="PANTHER" id="PTHR10587">
    <property type="entry name" value="GLYCOSYL TRANSFERASE-RELATED"/>
    <property type="match status" value="1"/>
</dbReference>
<dbReference type="GO" id="GO:0005886">
    <property type="term" value="C:plasma membrane"/>
    <property type="evidence" value="ECO:0007669"/>
    <property type="project" value="UniProtKB-SubCell"/>
</dbReference>
<feature type="domain" description="NodB homology" evidence="17">
    <location>
        <begin position="568"/>
        <end position="786"/>
    </location>
</feature>
<keyword evidence="13" id="KW-0624">Polysaccharide degradation</keyword>
<evidence type="ECO:0000256" key="15">
    <source>
        <dbReference type="ARBA" id="ARBA00048494"/>
    </source>
</evidence>
<evidence type="ECO:0000256" key="3">
    <source>
        <dbReference type="ARBA" id="ARBA00022475"/>
    </source>
</evidence>
<evidence type="ECO:0000256" key="13">
    <source>
        <dbReference type="ARBA" id="ARBA00023326"/>
    </source>
</evidence>
<dbReference type="PROSITE" id="PS51677">
    <property type="entry name" value="NODB"/>
    <property type="match status" value="1"/>
</dbReference>
<dbReference type="InterPro" id="IPR002509">
    <property type="entry name" value="NODB_dom"/>
</dbReference>
<dbReference type="GO" id="GO:0071555">
    <property type="term" value="P:cell wall organization"/>
    <property type="evidence" value="ECO:0007669"/>
    <property type="project" value="UniProtKB-KW"/>
</dbReference>